<dbReference type="GO" id="GO:0005737">
    <property type="term" value="C:cytoplasm"/>
    <property type="evidence" value="ECO:0007669"/>
    <property type="project" value="UniProtKB-SubCell"/>
</dbReference>
<dbReference type="SUPFAM" id="SSF53155">
    <property type="entry name" value="Methylated DNA-protein cysteine methyltransferase domain"/>
    <property type="match status" value="1"/>
</dbReference>
<name>A0A853BFU0_9ACTN</name>
<dbReference type="Pfam" id="PF02870">
    <property type="entry name" value="Methyltransf_1N"/>
    <property type="match status" value="1"/>
</dbReference>
<dbReference type="EMBL" id="JACCFO010000001">
    <property type="protein sequence ID" value="NYI94338.1"/>
    <property type="molecule type" value="Genomic_DNA"/>
</dbReference>
<dbReference type="Proteomes" id="UP000575985">
    <property type="component" value="Unassembled WGS sequence"/>
</dbReference>
<dbReference type="PROSITE" id="PS00374">
    <property type="entry name" value="MGMT"/>
    <property type="match status" value="1"/>
</dbReference>
<accession>A0A853BFU0</accession>
<dbReference type="FunFam" id="1.10.10.10:FF:000214">
    <property type="entry name" value="Methylated-DNA--protein-cysteine methyltransferase"/>
    <property type="match status" value="1"/>
</dbReference>
<feature type="domain" description="Methylated-DNA-[protein]-cysteine S-methyltransferase DNA binding" evidence="10">
    <location>
        <begin position="85"/>
        <end position="165"/>
    </location>
</feature>
<dbReference type="InterPro" id="IPR036631">
    <property type="entry name" value="MGMT_N_sf"/>
</dbReference>
<keyword evidence="7 9" id="KW-0234">DNA repair</keyword>
<dbReference type="InterPro" id="IPR036388">
    <property type="entry name" value="WH-like_DNA-bd_sf"/>
</dbReference>
<dbReference type="HAMAP" id="MF_00772">
    <property type="entry name" value="OGT"/>
    <property type="match status" value="1"/>
</dbReference>
<dbReference type="Gene3D" id="1.10.10.10">
    <property type="entry name" value="Winged helix-like DNA-binding domain superfamily/Winged helix DNA-binding domain"/>
    <property type="match status" value="1"/>
</dbReference>
<proteinExistence type="inferred from homology"/>
<dbReference type="CDD" id="cd06445">
    <property type="entry name" value="ATase"/>
    <property type="match status" value="1"/>
</dbReference>
<keyword evidence="5 9" id="KW-0808">Transferase</keyword>
<reference evidence="12 13" key="1">
    <citation type="submission" date="2020-07" db="EMBL/GenBank/DDBJ databases">
        <title>Sequencing the genomes of 1000 actinobacteria strains.</title>
        <authorList>
            <person name="Klenk H.-P."/>
        </authorList>
    </citation>
    <scope>NUCLEOTIDE SEQUENCE [LARGE SCALE GENOMIC DNA]</scope>
    <source>
        <strain evidence="12 13">DSM 45927</strain>
    </source>
</reference>
<dbReference type="EC" id="2.1.1.63" evidence="9"/>
<evidence type="ECO:0000256" key="2">
    <source>
        <dbReference type="ARBA" id="ARBA00008711"/>
    </source>
</evidence>
<dbReference type="PANTHER" id="PTHR10815">
    <property type="entry name" value="METHYLATED-DNA--PROTEIN-CYSTEINE METHYLTRANSFERASE"/>
    <property type="match status" value="1"/>
</dbReference>
<protein>
    <recommendedName>
        <fullName evidence="9">Methylated-DNA--protein-cysteine methyltransferase</fullName>
        <ecNumber evidence="9">2.1.1.63</ecNumber>
    </recommendedName>
    <alternativeName>
        <fullName evidence="9">6-O-methylguanine-DNA methyltransferase</fullName>
        <shortName evidence="9">MGMT</shortName>
    </alternativeName>
    <alternativeName>
        <fullName evidence="9">O-6-methylguanine-DNA-alkyltransferase</fullName>
    </alternativeName>
</protein>
<dbReference type="InterPro" id="IPR008332">
    <property type="entry name" value="MethylG_MeTrfase_N"/>
</dbReference>
<evidence type="ECO:0000256" key="4">
    <source>
        <dbReference type="ARBA" id="ARBA00022603"/>
    </source>
</evidence>
<comment type="miscellaneous">
    <text evidence="9">This enzyme catalyzes only one turnover and therefore is not strictly catalytic. According to one definition, an enzyme is a biocatalyst that acts repeatedly and over many reaction cycles.</text>
</comment>
<evidence type="ECO:0000256" key="6">
    <source>
        <dbReference type="ARBA" id="ARBA00022763"/>
    </source>
</evidence>
<dbReference type="InterPro" id="IPR001497">
    <property type="entry name" value="MethylDNA_cys_MeTrfase_AS"/>
</dbReference>
<dbReference type="GO" id="GO:0003908">
    <property type="term" value="F:methylated-DNA-[protein]-cysteine S-methyltransferase activity"/>
    <property type="evidence" value="ECO:0007669"/>
    <property type="project" value="UniProtKB-UniRule"/>
</dbReference>
<comment type="function">
    <text evidence="9">Involved in the cellular defense against the biological effects of O6-methylguanine (O6-MeG) and O4-methylthymine (O4-MeT) in DNA. Repairs the methylated nucleobase in DNA by stoichiometrically transferring the methyl group to a cysteine residue in the enzyme. This is a suicide reaction: the enzyme is irreversibly inactivated.</text>
</comment>
<gene>
    <name evidence="12" type="ORF">HNR12_000615</name>
</gene>
<comment type="subcellular location">
    <subcellularLocation>
        <location evidence="9">Cytoplasm</location>
    </subcellularLocation>
</comment>
<dbReference type="GO" id="GO:0032259">
    <property type="term" value="P:methylation"/>
    <property type="evidence" value="ECO:0007669"/>
    <property type="project" value="UniProtKB-KW"/>
</dbReference>
<keyword evidence="13" id="KW-1185">Reference proteome</keyword>
<dbReference type="GO" id="GO:0006307">
    <property type="term" value="P:DNA alkylation repair"/>
    <property type="evidence" value="ECO:0007669"/>
    <property type="project" value="UniProtKB-UniRule"/>
</dbReference>
<evidence type="ECO:0000256" key="1">
    <source>
        <dbReference type="ARBA" id="ARBA00001286"/>
    </source>
</evidence>
<dbReference type="SUPFAM" id="SSF46767">
    <property type="entry name" value="Methylated DNA-protein cysteine methyltransferase, C-terminal domain"/>
    <property type="match status" value="1"/>
</dbReference>
<evidence type="ECO:0000259" key="10">
    <source>
        <dbReference type="Pfam" id="PF01035"/>
    </source>
</evidence>
<dbReference type="AlphaFoldDB" id="A0A853BFU0"/>
<sequence length="181" mass="18752">MRMRDTGCSPRAHTVVDSPLGPLTLVASGEALAGLYMAGQRHHPPQESFGPRRAGLLAPVAAWLEAYFAGQRPAFTAPLALEGTPFQRAVWQALRDVPYGATLTYAQLAERVGRPAAVRAVGAANGRNPVGVVVPCHRVVGSDGSLTGHGGGLERKRFLLELEGALAPALTPAAPGPPPAG</sequence>
<evidence type="ECO:0000313" key="12">
    <source>
        <dbReference type="EMBL" id="NYI94338.1"/>
    </source>
</evidence>
<dbReference type="NCBIfam" id="TIGR00589">
    <property type="entry name" value="ogt"/>
    <property type="match status" value="1"/>
</dbReference>
<feature type="domain" description="Methylguanine DNA methyltransferase ribonuclease-like" evidence="11">
    <location>
        <begin position="13"/>
        <end position="81"/>
    </location>
</feature>
<dbReference type="InterPro" id="IPR036217">
    <property type="entry name" value="MethylDNA_cys_MeTrfase_DNAb"/>
</dbReference>
<organism evidence="12 13">
    <name type="scientific">Streptomonospora nanhaiensis</name>
    <dbReference type="NCBI Taxonomy" id="1323731"/>
    <lineage>
        <taxon>Bacteria</taxon>
        <taxon>Bacillati</taxon>
        <taxon>Actinomycetota</taxon>
        <taxon>Actinomycetes</taxon>
        <taxon>Streptosporangiales</taxon>
        <taxon>Nocardiopsidaceae</taxon>
        <taxon>Streptomonospora</taxon>
    </lineage>
</organism>
<evidence type="ECO:0000256" key="7">
    <source>
        <dbReference type="ARBA" id="ARBA00023204"/>
    </source>
</evidence>
<evidence type="ECO:0000259" key="11">
    <source>
        <dbReference type="Pfam" id="PF02870"/>
    </source>
</evidence>
<evidence type="ECO:0000256" key="5">
    <source>
        <dbReference type="ARBA" id="ARBA00022679"/>
    </source>
</evidence>
<comment type="similarity">
    <text evidence="2 9">Belongs to the MGMT family.</text>
</comment>
<dbReference type="Gene3D" id="3.30.160.70">
    <property type="entry name" value="Methylated DNA-protein cysteine methyltransferase domain"/>
    <property type="match status" value="1"/>
</dbReference>
<evidence type="ECO:0000256" key="3">
    <source>
        <dbReference type="ARBA" id="ARBA00022490"/>
    </source>
</evidence>
<dbReference type="InterPro" id="IPR023546">
    <property type="entry name" value="MGMT"/>
</dbReference>
<dbReference type="RefSeq" id="WP_179766002.1">
    <property type="nucleotide sequence ID" value="NZ_JACCFO010000001.1"/>
</dbReference>
<feature type="active site" description="Nucleophile; methyl group acceptor" evidence="9">
    <location>
        <position position="136"/>
    </location>
</feature>
<comment type="catalytic activity">
    <reaction evidence="8 9">
        <text>a 6-O-methyl-2'-deoxyguanosine in DNA + L-cysteinyl-[protein] = S-methyl-L-cysteinyl-[protein] + a 2'-deoxyguanosine in DNA</text>
        <dbReference type="Rhea" id="RHEA:24000"/>
        <dbReference type="Rhea" id="RHEA-COMP:10131"/>
        <dbReference type="Rhea" id="RHEA-COMP:10132"/>
        <dbReference type="Rhea" id="RHEA-COMP:11367"/>
        <dbReference type="Rhea" id="RHEA-COMP:11368"/>
        <dbReference type="ChEBI" id="CHEBI:29950"/>
        <dbReference type="ChEBI" id="CHEBI:82612"/>
        <dbReference type="ChEBI" id="CHEBI:85445"/>
        <dbReference type="ChEBI" id="CHEBI:85448"/>
        <dbReference type="EC" id="2.1.1.63"/>
    </reaction>
</comment>
<keyword evidence="3 9" id="KW-0963">Cytoplasm</keyword>
<keyword evidence="4 9" id="KW-0489">Methyltransferase</keyword>
<dbReference type="Pfam" id="PF01035">
    <property type="entry name" value="DNA_binding_1"/>
    <property type="match status" value="1"/>
</dbReference>
<evidence type="ECO:0000313" key="13">
    <source>
        <dbReference type="Proteomes" id="UP000575985"/>
    </source>
</evidence>
<keyword evidence="6 9" id="KW-0227">DNA damage</keyword>
<comment type="caution">
    <text evidence="12">The sequence shown here is derived from an EMBL/GenBank/DDBJ whole genome shotgun (WGS) entry which is preliminary data.</text>
</comment>
<dbReference type="InterPro" id="IPR014048">
    <property type="entry name" value="MethylDNA_cys_MeTrfase_DNA-bd"/>
</dbReference>
<comment type="catalytic activity">
    <reaction evidence="1 9">
        <text>a 4-O-methyl-thymidine in DNA + L-cysteinyl-[protein] = a thymidine in DNA + S-methyl-L-cysteinyl-[protein]</text>
        <dbReference type="Rhea" id="RHEA:53428"/>
        <dbReference type="Rhea" id="RHEA-COMP:10131"/>
        <dbReference type="Rhea" id="RHEA-COMP:10132"/>
        <dbReference type="Rhea" id="RHEA-COMP:13555"/>
        <dbReference type="Rhea" id="RHEA-COMP:13556"/>
        <dbReference type="ChEBI" id="CHEBI:29950"/>
        <dbReference type="ChEBI" id="CHEBI:82612"/>
        <dbReference type="ChEBI" id="CHEBI:137386"/>
        <dbReference type="ChEBI" id="CHEBI:137387"/>
        <dbReference type="EC" id="2.1.1.63"/>
    </reaction>
</comment>
<dbReference type="PANTHER" id="PTHR10815:SF5">
    <property type="entry name" value="METHYLATED-DNA--PROTEIN-CYSTEINE METHYLTRANSFERASE"/>
    <property type="match status" value="1"/>
</dbReference>
<evidence type="ECO:0000256" key="8">
    <source>
        <dbReference type="ARBA" id="ARBA00049348"/>
    </source>
</evidence>
<evidence type="ECO:0000256" key="9">
    <source>
        <dbReference type="HAMAP-Rule" id="MF_00772"/>
    </source>
</evidence>